<accession>A0A081CWT1</accession>
<feature type="chain" id="PRO_5001756319" evidence="1">
    <location>
        <begin position="20"/>
        <end position="84"/>
    </location>
</feature>
<proteinExistence type="predicted"/>
<dbReference type="RefSeq" id="WP_045230690.1">
    <property type="nucleotide sequence ID" value="NZ_BBJU01000015.1"/>
</dbReference>
<dbReference type="Proteomes" id="UP000028701">
    <property type="component" value="Unassembled WGS sequence"/>
</dbReference>
<gene>
    <name evidence="2" type="ORF">RRU01S_15_00510</name>
</gene>
<dbReference type="EMBL" id="BBJU01000015">
    <property type="protein sequence ID" value="GAK71127.1"/>
    <property type="molecule type" value="Genomic_DNA"/>
</dbReference>
<dbReference type="AlphaFoldDB" id="A0A081CWT1"/>
<comment type="caution">
    <text evidence="2">The sequence shown here is derived from an EMBL/GenBank/DDBJ whole genome shotgun (WGS) entry which is preliminary data.</text>
</comment>
<keyword evidence="1" id="KW-0732">Signal</keyword>
<dbReference type="eggNOG" id="ENOG502ZQJR">
    <property type="taxonomic scope" value="Bacteria"/>
</dbReference>
<feature type="signal peptide" evidence="1">
    <location>
        <begin position="1"/>
        <end position="19"/>
    </location>
</feature>
<sequence>MRLPLAISALVAATAPVFAQTADSGVSSQAGGGSSSVKQLLSQGYEIKSSLPNGGKFIVFMQKDKAAYACEFVTVTKSRCESLN</sequence>
<evidence type="ECO:0000313" key="2">
    <source>
        <dbReference type="EMBL" id="GAK71127.1"/>
    </source>
</evidence>
<reference evidence="2 3" key="1">
    <citation type="submission" date="2014-08" db="EMBL/GenBank/DDBJ databases">
        <title>Whole genome shotgun sequence of Rhizobium rubi NBRC 13261.</title>
        <authorList>
            <person name="Katano-Makiyama Y."/>
            <person name="Hosoyama A."/>
            <person name="Hashimoto M."/>
            <person name="Hosoyama Y."/>
            <person name="Noguchi M."/>
            <person name="Tsuchikane K."/>
            <person name="Uohara A."/>
            <person name="Ohji S."/>
            <person name="Ichikawa N."/>
            <person name="Kimura A."/>
            <person name="Yamazoe A."/>
            <person name="Fujita N."/>
        </authorList>
    </citation>
    <scope>NUCLEOTIDE SEQUENCE [LARGE SCALE GENOMIC DNA]</scope>
    <source>
        <strain evidence="2 3">NBRC 13261</strain>
    </source>
</reference>
<evidence type="ECO:0000256" key="1">
    <source>
        <dbReference type="SAM" id="SignalP"/>
    </source>
</evidence>
<organism evidence="2 3">
    <name type="scientific">Agrobacterium rubi TR3 = NBRC 13261</name>
    <dbReference type="NCBI Taxonomy" id="1368415"/>
    <lineage>
        <taxon>Bacteria</taxon>
        <taxon>Pseudomonadati</taxon>
        <taxon>Pseudomonadota</taxon>
        <taxon>Alphaproteobacteria</taxon>
        <taxon>Hyphomicrobiales</taxon>
        <taxon>Rhizobiaceae</taxon>
        <taxon>Rhizobium/Agrobacterium group</taxon>
        <taxon>Agrobacterium</taxon>
    </lineage>
</organism>
<name>A0A081CWT1_9HYPH</name>
<evidence type="ECO:0000313" key="3">
    <source>
        <dbReference type="Proteomes" id="UP000028701"/>
    </source>
</evidence>
<protein>
    <submittedName>
        <fullName evidence="2">Uncharacterized protein</fullName>
    </submittedName>
</protein>
<dbReference type="OrthoDB" id="8303610at2"/>